<accession>A0A1I7MJT9</accession>
<evidence type="ECO:0000256" key="1">
    <source>
        <dbReference type="SAM" id="MobiDB-lite"/>
    </source>
</evidence>
<dbReference type="AlphaFoldDB" id="A0A1I7MJT9"/>
<dbReference type="InterPro" id="IPR043137">
    <property type="entry name" value="GGT_ssub_C"/>
</dbReference>
<dbReference type="EMBL" id="FPCG01000003">
    <property type="protein sequence ID" value="SFV22202.1"/>
    <property type="molecule type" value="Genomic_DNA"/>
</dbReference>
<reference evidence="2 3" key="1">
    <citation type="submission" date="2016-10" db="EMBL/GenBank/DDBJ databases">
        <authorList>
            <person name="de Groot N.N."/>
        </authorList>
    </citation>
    <scope>NUCLEOTIDE SEQUENCE [LARGE SCALE GENOMIC DNA]</scope>
    <source>
        <strain evidence="2 3">CGMCC 1.7054</strain>
    </source>
</reference>
<sequence length="605" mass="63769">MAFTAPPSFTTRPTLRGSFGMSASTHWLATASAQSVLERGGNAFDAAVAGAFVLHLVEPHLNGPGGDMTGIFATAEDPGRPVVLMGQGPAPAAATPKHFRAEGLELVPGSGALAAAVPGAVDAWLVLLRDHGTWELAAVLDYAIGYARDGHAVGERVCATIATVQELFTEHWPSSAAQWMPQGRVPVAGEVVRNPEYAEVLARLARAGASSGADSREDRIEAARSAWRTGFVAEAIVEFAATPHRHSSGTDHAGVISRADVAAFSAGYEPAATLEFRGHTIAKTGAWGQGPALLQTLAILDGYDDADLDPSTARGIHTVLEAQKLALADREAYYGDTEVPLETLISQEYAAARRELIGEQASHEFRPGLVEGRTPFVPPLRTDYTPPALRGQDSSVPGVGEPTVSRTGETRGDTCHIDVVDRWGNIISATPSGGWLQSSPTVPGLGFCLGTRLQMTWLEPGAPTTLTPGRRPRTTLTPTLVLKDGRAVAALGSPGGDQQDQWQLLYLLRTIVGGYEPQQAIDAPACHTTSVPGSFWPRTWTPGGAVVESRVGEEVLAELERRGHVLERAGEWTLGRLSVVTQDPATGQLSASANPRGGQGYAAGR</sequence>
<dbReference type="PRINTS" id="PR01210">
    <property type="entry name" value="GGTRANSPTASE"/>
</dbReference>
<dbReference type="InterPro" id="IPR029055">
    <property type="entry name" value="Ntn_hydrolases_N"/>
</dbReference>
<dbReference type="InterPro" id="IPR052896">
    <property type="entry name" value="GGT-like_enzyme"/>
</dbReference>
<feature type="region of interest" description="Disordered" evidence="1">
    <location>
        <begin position="387"/>
        <end position="411"/>
    </location>
</feature>
<evidence type="ECO:0000313" key="2">
    <source>
        <dbReference type="EMBL" id="SFV22202.1"/>
    </source>
</evidence>
<feature type="region of interest" description="Disordered" evidence="1">
    <location>
        <begin position="586"/>
        <end position="605"/>
    </location>
</feature>
<keyword evidence="3" id="KW-1185">Reference proteome</keyword>
<dbReference type="SUPFAM" id="SSF56235">
    <property type="entry name" value="N-terminal nucleophile aminohydrolases (Ntn hydrolases)"/>
    <property type="match status" value="1"/>
</dbReference>
<dbReference type="Gene3D" id="3.60.20.40">
    <property type="match status" value="1"/>
</dbReference>
<dbReference type="Proteomes" id="UP000198881">
    <property type="component" value="Unassembled WGS sequence"/>
</dbReference>
<protein>
    <submittedName>
        <fullName evidence="2">Gamma-glutamyltranspeptidase / glutathione hydrolase</fullName>
    </submittedName>
</protein>
<proteinExistence type="predicted"/>
<dbReference type="RefSeq" id="WP_091695911.1">
    <property type="nucleotide sequence ID" value="NZ_FPCG01000003.1"/>
</dbReference>
<gene>
    <name evidence="2" type="ORF">SAMN04487966_103253</name>
</gene>
<name>A0A1I7MJT9_9MICC</name>
<dbReference type="InterPro" id="IPR043138">
    <property type="entry name" value="GGT_lsub"/>
</dbReference>
<dbReference type="PANTHER" id="PTHR43881:SF1">
    <property type="entry name" value="GAMMA-GLUTAMYLTRANSPEPTIDASE (AFU_ORTHOLOGUE AFUA_4G13580)"/>
    <property type="match status" value="1"/>
</dbReference>
<keyword evidence="2" id="KW-0378">Hydrolase</keyword>
<dbReference type="Gene3D" id="1.10.246.130">
    <property type="match status" value="1"/>
</dbReference>
<dbReference type="Pfam" id="PF01019">
    <property type="entry name" value="G_glu_transpept"/>
    <property type="match status" value="1"/>
</dbReference>
<dbReference type="GO" id="GO:0016787">
    <property type="term" value="F:hydrolase activity"/>
    <property type="evidence" value="ECO:0007669"/>
    <property type="project" value="UniProtKB-KW"/>
</dbReference>
<dbReference type="OrthoDB" id="9781342at2"/>
<evidence type="ECO:0000313" key="3">
    <source>
        <dbReference type="Proteomes" id="UP000198881"/>
    </source>
</evidence>
<dbReference type="PANTHER" id="PTHR43881">
    <property type="entry name" value="GAMMA-GLUTAMYLTRANSPEPTIDASE (AFU_ORTHOLOGUE AFUA_4G13580)"/>
    <property type="match status" value="1"/>
</dbReference>
<organism evidence="2 3">
    <name type="scientific">Micrococcus terreus</name>
    <dbReference type="NCBI Taxonomy" id="574650"/>
    <lineage>
        <taxon>Bacteria</taxon>
        <taxon>Bacillati</taxon>
        <taxon>Actinomycetota</taxon>
        <taxon>Actinomycetes</taxon>
        <taxon>Micrococcales</taxon>
        <taxon>Micrococcaceae</taxon>
        <taxon>Micrococcus</taxon>
    </lineage>
</organism>
<dbReference type="STRING" id="574650.SAMN04487966_103253"/>